<evidence type="ECO:0000256" key="1">
    <source>
        <dbReference type="ARBA" id="ARBA00004167"/>
    </source>
</evidence>
<evidence type="ECO:0000256" key="8">
    <source>
        <dbReference type="ARBA" id="ARBA00038077"/>
    </source>
</evidence>
<dbReference type="AlphaFoldDB" id="A0A6A6NRX2"/>
<comment type="subcellular location">
    <subcellularLocation>
        <location evidence="1">Membrane</location>
        <topology evidence="1">Single-pass membrane protein</topology>
    </subcellularLocation>
    <subcellularLocation>
        <location evidence="2">Mitochondrion membrane</location>
    </subcellularLocation>
</comment>
<keyword evidence="3" id="KW-0812">Transmembrane</keyword>
<gene>
    <name evidence="10" type="ORF">BDY21DRAFT_353126</name>
</gene>
<organism evidence="10 11">
    <name type="scientific">Lineolata rhizophorae</name>
    <dbReference type="NCBI Taxonomy" id="578093"/>
    <lineage>
        <taxon>Eukaryota</taxon>
        <taxon>Fungi</taxon>
        <taxon>Dikarya</taxon>
        <taxon>Ascomycota</taxon>
        <taxon>Pezizomycotina</taxon>
        <taxon>Dothideomycetes</taxon>
        <taxon>Dothideomycetes incertae sedis</taxon>
        <taxon>Lineolatales</taxon>
        <taxon>Lineolataceae</taxon>
        <taxon>Lineolata</taxon>
    </lineage>
</organism>
<evidence type="ECO:0000313" key="11">
    <source>
        <dbReference type="Proteomes" id="UP000799766"/>
    </source>
</evidence>
<comment type="similarity">
    <text evidence="8">Belongs to the PET100 family.</text>
</comment>
<evidence type="ECO:0000256" key="6">
    <source>
        <dbReference type="ARBA" id="ARBA00023128"/>
    </source>
</evidence>
<keyword evidence="5" id="KW-1133">Transmembrane helix</keyword>
<feature type="compositionally biased region" description="Basic and acidic residues" evidence="9">
    <location>
        <begin position="108"/>
        <end position="117"/>
    </location>
</feature>
<evidence type="ECO:0000256" key="7">
    <source>
        <dbReference type="ARBA" id="ARBA00023136"/>
    </source>
</evidence>
<dbReference type="GO" id="GO:0033617">
    <property type="term" value="P:mitochondrial respiratory chain complex IV assembly"/>
    <property type="evidence" value="ECO:0007669"/>
    <property type="project" value="InterPro"/>
</dbReference>
<keyword evidence="11" id="KW-1185">Reference proteome</keyword>
<evidence type="ECO:0000313" key="10">
    <source>
        <dbReference type="EMBL" id="KAF2454515.1"/>
    </source>
</evidence>
<sequence length="133" mass="15352">MGGPNLEIFKFGFYVMFPIGIMYYFGTNLDDRFTVPDFWPKETQVHKIPTDRDELRAEAERLKRKRLERRALRLQMEELKRAREEGRSPVFTKEMEGPEESISGSVRQESKAGEGGKEGTGWGSWIFGGKKTS</sequence>
<feature type="region of interest" description="Disordered" evidence="9">
    <location>
        <begin position="83"/>
        <end position="133"/>
    </location>
</feature>
<name>A0A6A6NRX2_9PEZI</name>
<evidence type="ECO:0008006" key="12">
    <source>
        <dbReference type="Google" id="ProtNLM"/>
    </source>
</evidence>
<keyword evidence="7" id="KW-0472">Membrane</keyword>
<keyword evidence="4" id="KW-0809">Transit peptide</keyword>
<dbReference type="Pfam" id="PF09803">
    <property type="entry name" value="Pet100"/>
    <property type="match status" value="1"/>
</dbReference>
<dbReference type="GO" id="GO:0005743">
    <property type="term" value="C:mitochondrial inner membrane"/>
    <property type="evidence" value="ECO:0007669"/>
    <property type="project" value="TreeGrafter"/>
</dbReference>
<dbReference type="GO" id="GO:0051082">
    <property type="term" value="F:unfolded protein binding"/>
    <property type="evidence" value="ECO:0007669"/>
    <property type="project" value="TreeGrafter"/>
</dbReference>
<evidence type="ECO:0000256" key="3">
    <source>
        <dbReference type="ARBA" id="ARBA00022692"/>
    </source>
</evidence>
<reference evidence="10" key="1">
    <citation type="journal article" date="2020" name="Stud. Mycol.">
        <title>101 Dothideomycetes genomes: a test case for predicting lifestyles and emergence of pathogens.</title>
        <authorList>
            <person name="Haridas S."/>
            <person name="Albert R."/>
            <person name="Binder M."/>
            <person name="Bloem J."/>
            <person name="Labutti K."/>
            <person name="Salamov A."/>
            <person name="Andreopoulos B."/>
            <person name="Baker S."/>
            <person name="Barry K."/>
            <person name="Bills G."/>
            <person name="Bluhm B."/>
            <person name="Cannon C."/>
            <person name="Castanera R."/>
            <person name="Culley D."/>
            <person name="Daum C."/>
            <person name="Ezra D."/>
            <person name="Gonzalez J."/>
            <person name="Henrissat B."/>
            <person name="Kuo A."/>
            <person name="Liang C."/>
            <person name="Lipzen A."/>
            <person name="Lutzoni F."/>
            <person name="Magnuson J."/>
            <person name="Mondo S."/>
            <person name="Nolan M."/>
            <person name="Ohm R."/>
            <person name="Pangilinan J."/>
            <person name="Park H.-J."/>
            <person name="Ramirez L."/>
            <person name="Alfaro M."/>
            <person name="Sun H."/>
            <person name="Tritt A."/>
            <person name="Yoshinaga Y."/>
            <person name="Zwiers L.-H."/>
            <person name="Turgeon B."/>
            <person name="Goodwin S."/>
            <person name="Spatafora J."/>
            <person name="Crous P."/>
            <person name="Grigoriev I."/>
        </authorList>
    </citation>
    <scope>NUCLEOTIDE SEQUENCE</scope>
    <source>
        <strain evidence="10">ATCC 16933</strain>
    </source>
</reference>
<evidence type="ECO:0000256" key="5">
    <source>
        <dbReference type="ARBA" id="ARBA00022989"/>
    </source>
</evidence>
<dbReference type="InterPro" id="IPR018625">
    <property type="entry name" value="Pet100"/>
</dbReference>
<dbReference type="Proteomes" id="UP000799766">
    <property type="component" value="Unassembled WGS sequence"/>
</dbReference>
<evidence type="ECO:0000256" key="2">
    <source>
        <dbReference type="ARBA" id="ARBA00004325"/>
    </source>
</evidence>
<accession>A0A6A6NRX2</accession>
<proteinExistence type="inferred from homology"/>
<evidence type="ECO:0000256" key="4">
    <source>
        <dbReference type="ARBA" id="ARBA00022946"/>
    </source>
</evidence>
<dbReference type="OrthoDB" id="18175at2759"/>
<evidence type="ECO:0000256" key="9">
    <source>
        <dbReference type="SAM" id="MobiDB-lite"/>
    </source>
</evidence>
<dbReference type="PANTHER" id="PTHR33968">
    <property type="entry name" value="PROTEIN PET100 HOMOLOG, MITOCHONDRIAL"/>
    <property type="match status" value="1"/>
</dbReference>
<keyword evidence="6" id="KW-0496">Mitochondrion</keyword>
<protein>
    <recommendedName>
        <fullName evidence="12">Mitochondrial cytochrome c oxidase assembly factor</fullName>
    </recommendedName>
</protein>
<dbReference type="EMBL" id="MU001691">
    <property type="protein sequence ID" value="KAF2454515.1"/>
    <property type="molecule type" value="Genomic_DNA"/>
</dbReference>
<dbReference type="PANTHER" id="PTHR33968:SF1">
    <property type="entry name" value="PROTEIN PET100 HOMOLOG, MITOCHONDRIAL"/>
    <property type="match status" value="1"/>
</dbReference>